<sequence length="222" mass="23956">MSTAPLSSKACPVTAKGLSQRQLILTSLGGRLLFAVPKKGRLQQPTLDLLSGSDIQFRREHRLDIALVKNLDIALIFLPAADIPTFVGEGRVDLGITGRDQVAEYECNPTEDGGVEEILDLGFGSCKLQVQVPESSEFSDVKQLVGARIATSFMGLSTKFFREQEQEKPSPQPSDSTHPQQSNILKTKIRNLGGSVETACTLGVADGIVDLVGIFTFSPLSR</sequence>
<evidence type="ECO:0000256" key="5">
    <source>
        <dbReference type="ARBA" id="ARBA00020998"/>
    </source>
</evidence>
<keyword evidence="11" id="KW-0067">ATP-binding</keyword>
<evidence type="ECO:0000256" key="1">
    <source>
        <dbReference type="ARBA" id="ARBA00000915"/>
    </source>
</evidence>
<evidence type="ECO:0000313" key="15">
    <source>
        <dbReference type="Proteomes" id="UP000664169"/>
    </source>
</evidence>
<dbReference type="InterPro" id="IPR001348">
    <property type="entry name" value="ATP_PRibTrfase_HisG"/>
</dbReference>
<evidence type="ECO:0000313" key="14">
    <source>
        <dbReference type="EMBL" id="CAF9915487.1"/>
    </source>
</evidence>
<dbReference type="UniPathway" id="UPA00031">
    <property type="reaction ID" value="UER00006"/>
</dbReference>
<dbReference type="NCBIfam" id="TIGR00070">
    <property type="entry name" value="hisG"/>
    <property type="match status" value="1"/>
</dbReference>
<dbReference type="OrthoDB" id="2574at2759"/>
<evidence type="ECO:0000256" key="4">
    <source>
        <dbReference type="ARBA" id="ARBA00011946"/>
    </source>
</evidence>
<comment type="catalytic activity">
    <reaction evidence="1">
        <text>1-(5-phospho-beta-D-ribosyl)-ATP + diphosphate = 5-phospho-alpha-D-ribose 1-diphosphate + ATP</text>
        <dbReference type="Rhea" id="RHEA:18473"/>
        <dbReference type="ChEBI" id="CHEBI:30616"/>
        <dbReference type="ChEBI" id="CHEBI:33019"/>
        <dbReference type="ChEBI" id="CHEBI:58017"/>
        <dbReference type="ChEBI" id="CHEBI:73183"/>
        <dbReference type="EC" id="2.4.2.17"/>
    </reaction>
</comment>
<keyword evidence="10" id="KW-0547">Nucleotide-binding</keyword>
<dbReference type="FunFam" id="3.40.190.10:FF:000082">
    <property type="entry name" value="ATP phosphoribosyltransferase"/>
    <property type="match status" value="1"/>
</dbReference>
<dbReference type="InterPro" id="IPR013820">
    <property type="entry name" value="ATP_PRibTrfase_cat"/>
</dbReference>
<gene>
    <name evidence="14" type="ORF">GOMPHAMPRED_000772</name>
</gene>
<keyword evidence="6" id="KW-0963">Cytoplasm</keyword>
<accession>A0A8H3I5B1</accession>
<dbReference type="GO" id="GO:0000105">
    <property type="term" value="P:L-histidine biosynthetic process"/>
    <property type="evidence" value="ECO:0007669"/>
    <property type="project" value="UniProtKB-UniPathway"/>
</dbReference>
<proteinExistence type="predicted"/>
<keyword evidence="7" id="KW-0028">Amino-acid biosynthesis</keyword>
<dbReference type="Pfam" id="PF01634">
    <property type="entry name" value="HisG"/>
    <property type="match status" value="1"/>
</dbReference>
<keyword evidence="15" id="KW-1185">Reference proteome</keyword>
<evidence type="ECO:0000256" key="6">
    <source>
        <dbReference type="ARBA" id="ARBA00022490"/>
    </source>
</evidence>
<evidence type="ECO:0000256" key="12">
    <source>
        <dbReference type="ARBA" id="ARBA00023102"/>
    </source>
</evidence>
<dbReference type="GO" id="GO:0003879">
    <property type="term" value="F:ATP phosphoribosyltransferase activity"/>
    <property type="evidence" value="ECO:0007669"/>
    <property type="project" value="UniProtKB-EC"/>
</dbReference>
<comment type="subcellular location">
    <subcellularLocation>
        <location evidence="2">Cytoplasm</location>
    </subcellularLocation>
</comment>
<dbReference type="SUPFAM" id="SSF53850">
    <property type="entry name" value="Periplasmic binding protein-like II"/>
    <property type="match status" value="1"/>
</dbReference>
<comment type="caution">
    <text evidence="14">The sequence shown here is derived from an EMBL/GenBank/DDBJ whole genome shotgun (WGS) entry which is preliminary data.</text>
</comment>
<evidence type="ECO:0000256" key="7">
    <source>
        <dbReference type="ARBA" id="ARBA00022605"/>
    </source>
</evidence>
<dbReference type="EC" id="2.4.2.17" evidence="4"/>
<dbReference type="GO" id="GO:0005524">
    <property type="term" value="F:ATP binding"/>
    <property type="evidence" value="ECO:0007669"/>
    <property type="project" value="UniProtKB-KW"/>
</dbReference>
<dbReference type="PANTHER" id="PTHR21403:SF8">
    <property type="entry name" value="ATP PHOSPHORIBOSYLTRANSFERASE"/>
    <property type="match status" value="1"/>
</dbReference>
<evidence type="ECO:0000256" key="2">
    <source>
        <dbReference type="ARBA" id="ARBA00004496"/>
    </source>
</evidence>
<keyword evidence="12" id="KW-0368">Histidine biosynthesis</keyword>
<evidence type="ECO:0000256" key="11">
    <source>
        <dbReference type="ARBA" id="ARBA00022840"/>
    </source>
</evidence>
<dbReference type="PANTHER" id="PTHR21403">
    <property type="entry name" value="ATP PHOSPHORIBOSYLTRANSFERASE ATP-PRTASE"/>
    <property type="match status" value="1"/>
</dbReference>
<keyword evidence="8" id="KW-0328">Glycosyltransferase</keyword>
<dbReference type="EMBL" id="CAJPDQ010000010">
    <property type="protein sequence ID" value="CAF9915487.1"/>
    <property type="molecule type" value="Genomic_DNA"/>
</dbReference>
<keyword evidence="9" id="KW-0808">Transferase</keyword>
<evidence type="ECO:0000259" key="13">
    <source>
        <dbReference type="Pfam" id="PF01634"/>
    </source>
</evidence>
<protein>
    <recommendedName>
        <fullName evidence="5">ATP phosphoribosyltransferase</fullName>
        <ecNumber evidence="4">2.4.2.17</ecNumber>
    </recommendedName>
</protein>
<dbReference type="Gene3D" id="3.40.190.10">
    <property type="entry name" value="Periplasmic binding protein-like II"/>
    <property type="match status" value="2"/>
</dbReference>
<dbReference type="Proteomes" id="UP000664169">
    <property type="component" value="Unassembled WGS sequence"/>
</dbReference>
<evidence type="ECO:0000256" key="9">
    <source>
        <dbReference type="ARBA" id="ARBA00022679"/>
    </source>
</evidence>
<feature type="domain" description="ATP phosphoribosyltransferase catalytic" evidence="13">
    <location>
        <begin position="80"/>
        <end position="212"/>
    </location>
</feature>
<dbReference type="AlphaFoldDB" id="A0A8H3I5B1"/>
<reference evidence="14" key="1">
    <citation type="submission" date="2021-03" db="EMBL/GenBank/DDBJ databases">
        <authorList>
            <person name="Tagirdzhanova G."/>
        </authorList>
    </citation>
    <scope>NUCLEOTIDE SEQUENCE</scope>
</reference>
<evidence type="ECO:0000256" key="3">
    <source>
        <dbReference type="ARBA" id="ARBA00004667"/>
    </source>
</evidence>
<dbReference type="GO" id="GO:0005737">
    <property type="term" value="C:cytoplasm"/>
    <property type="evidence" value="ECO:0007669"/>
    <property type="project" value="UniProtKB-SubCell"/>
</dbReference>
<evidence type="ECO:0000256" key="8">
    <source>
        <dbReference type="ARBA" id="ARBA00022676"/>
    </source>
</evidence>
<comment type="pathway">
    <text evidence="3">Amino-acid biosynthesis; L-histidine biosynthesis; L-histidine from 5-phospho-alpha-D-ribose 1-diphosphate: step 1/9.</text>
</comment>
<name>A0A8H3I5B1_9LECA</name>
<evidence type="ECO:0000256" key="10">
    <source>
        <dbReference type="ARBA" id="ARBA00022741"/>
    </source>
</evidence>
<organism evidence="14 15">
    <name type="scientific">Gomphillus americanus</name>
    <dbReference type="NCBI Taxonomy" id="1940652"/>
    <lineage>
        <taxon>Eukaryota</taxon>
        <taxon>Fungi</taxon>
        <taxon>Dikarya</taxon>
        <taxon>Ascomycota</taxon>
        <taxon>Pezizomycotina</taxon>
        <taxon>Lecanoromycetes</taxon>
        <taxon>OSLEUM clade</taxon>
        <taxon>Ostropomycetidae</taxon>
        <taxon>Ostropales</taxon>
        <taxon>Graphidaceae</taxon>
        <taxon>Gomphilloideae</taxon>
        <taxon>Gomphillus</taxon>
    </lineage>
</organism>